<dbReference type="GO" id="GO:0005634">
    <property type="term" value="C:nucleus"/>
    <property type="evidence" value="ECO:0000318"/>
    <property type="project" value="GO_Central"/>
</dbReference>
<accession>A0A2G2Z5Q2</accession>
<proteinExistence type="predicted"/>
<feature type="compositionally biased region" description="Basic and acidic residues" evidence="1">
    <location>
        <begin position="122"/>
        <end position="135"/>
    </location>
</feature>
<reference evidence="2 3" key="1">
    <citation type="journal article" date="2014" name="Nat. Genet.">
        <title>Genome sequence of the hot pepper provides insights into the evolution of pungency in Capsicum species.</title>
        <authorList>
            <person name="Kim S."/>
            <person name="Park M."/>
            <person name="Yeom S.I."/>
            <person name="Kim Y.M."/>
            <person name="Lee J.M."/>
            <person name="Lee H.A."/>
            <person name="Seo E."/>
            <person name="Choi J."/>
            <person name="Cheong K."/>
            <person name="Kim K.T."/>
            <person name="Jung K."/>
            <person name="Lee G.W."/>
            <person name="Oh S.K."/>
            <person name="Bae C."/>
            <person name="Kim S.B."/>
            <person name="Lee H.Y."/>
            <person name="Kim S.Y."/>
            <person name="Kim M.S."/>
            <person name="Kang B.C."/>
            <person name="Jo Y.D."/>
            <person name="Yang H.B."/>
            <person name="Jeong H.J."/>
            <person name="Kang W.H."/>
            <person name="Kwon J.K."/>
            <person name="Shin C."/>
            <person name="Lim J.Y."/>
            <person name="Park J.H."/>
            <person name="Huh J.H."/>
            <person name="Kim J.S."/>
            <person name="Kim B.D."/>
            <person name="Cohen O."/>
            <person name="Paran I."/>
            <person name="Suh M.C."/>
            <person name="Lee S.B."/>
            <person name="Kim Y.K."/>
            <person name="Shin Y."/>
            <person name="Noh S.J."/>
            <person name="Park J."/>
            <person name="Seo Y.S."/>
            <person name="Kwon S.Y."/>
            <person name="Kim H.A."/>
            <person name="Park J.M."/>
            <person name="Kim H.J."/>
            <person name="Choi S.B."/>
            <person name="Bosland P.W."/>
            <person name="Reeves G."/>
            <person name="Jo S.H."/>
            <person name="Lee B.W."/>
            <person name="Cho H.T."/>
            <person name="Choi H.S."/>
            <person name="Lee M.S."/>
            <person name="Yu Y."/>
            <person name="Do Choi Y."/>
            <person name="Park B.S."/>
            <person name="van Deynze A."/>
            <person name="Ashrafi H."/>
            <person name="Hill T."/>
            <person name="Kim W.T."/>
            <person name="Pai H.S."/>
            <person name="Ahn H.K."/>
            <person name="Yeam I."/>
            <person name="Giovannoni J.J."/>
            <person name="Rose J.K."/>
            <person name="Sorensen I."/>
            <person name="Lee S.J."/>
            <person name="Kim R.W."/>
            <person name="Choi I.Y."/>
            <person name="Choi B.S."/>
            <person name="Lim J.S."/>
            <person name="Lee Y.H."/>
            <person name="Choi D."/>
        </authorList>
    </citation>
    <scope>NUCLEOTIDE SEQUENCE [LARGE SCALE GENOMIC DNA]</scope>
    <source>
        <strain evidence="3">cv. CM334</strain>
    </source>
</reference>
<dbReference type="AlphaFoldDB" id="A0A2G2Z5Q2"/>
<name>A0A2G2Z5Q2_CAPAN</name>
<reference evidence="2 3" key="2">
    <citation type="journal article" date="2017" name="Genome Biol.">
        <title>New reference genome sequences of hot pepper reveal the massive evolution of plant disease-resistance genes by retroduplication.</title>
        <authorList>
            <person name="Kim S."/>
            <person name="Park J."/>
            <person name="Yeom S.I."/>
            <person name="Kim Y.M."/>
            <person name="Seo E."/>
            <person name="Kim K.T."/>
            <person name="Kim M.S."/>
            <person name="Lee J.M."/>
            <person name="Cheong K."/>
            <person name="Shin H.S."/>
            <person name="Kim S.B."/>
            <person name="Han K."/>
            <person name="Lee J."/>
            <person name="Park M."/>
            <person name="Lee H.A."/>
            <person name="Lee H.Y."/>
            <person name="Lee Y."/>
            <person name="Oh S."/>
            <person name="Lee J.H."/>
            <person name="Choi E."/>
            <person name="Choi E."/>
            <person name="Lee S.E."/>
            <person name="Jeon J."/>
            <person name="Kim H."/>
            <person name="Choi G."/>
            <person name="Song H."/>
            <person name="Lee J."/>
            <person name="Lee S.C."/>
            <person name="Kwon J.K."/>
            <person name="Lee H.Y."/>
            <person name="Koo N."/>
            <person name="Hong Y."/>
            <person name="Kim R.W."/>
            <person name="Kang W.H."/>
            <person name="Huh J.H."/>
            <person name="Kang B.C."/>
            <person name="Yang T.J."/>
            <person name="Lee Y.H."/>
            <person name="Bennetzen J.L."/>
            <person name="Choi D."/>
        </authorList>
    </citation>
    <scope>NUCLEOTIDE SEQUENCE [LARGE SCALE GENOMIC DNA]</scope>
    <source>
        <strain evidence="3">cv. CM334</strain>
    </source>
</reference>
<evidence type="ECO:0000313" key="2">
    <source>
        <dbReference type="EMBL" id="PHT77221.1"/>
    </source>
</evidence>
<feature type="compositionally biased region" description="Acidic residues" evidence="1">
    <location>
        <begin position="95"/>
        <end position="121"/>
    </location>
</feature>
<protein>
    <submittedName>
        <fullName evidence="2">Uncharacterized protein</fullName>
    </submittedName>
</protein>
<gene>
    <name evidence="2" type="ORF">T459_20743</name>
</gene>
<dbReference type="Proteomes" id="UP000222542">
    <property type="component" value="Unassembled WGS sequence"/>
</dbReference>
<feature type="compositionally biased region" description="Low complexity" evidence="1">
    <location>
        <begin position="76"/>
        <end position="94"/>
    </location>
</feature>
<dbReference type="OMA" id="KCEAMVR"/>
<evidence type="ECO:0000256" key="1">
    <source>
        <dbReference type="SAM" id="MobiDB-lite"/>
    </source>
</evidence>
<comment type="caution">
    <text evidence="2">The sequence shown here is derived from an EMBL/GenBank/DDBJ whole genome shotgun (WGS) entry which is preliminary data.</text>
</comment>
<feature type="region of interest" description="Disordered" evidence="1">
    <location>
        <begin position="1"/>
        <end position="172"/>
    </location>
</feature>
<keyword evidence="3" id="KW-1185">Reference proteome</keyword>
<dbReference type="Gramene" id="PHT77221">
    <property type="protein sequence ID" value="PHT77221"/>
    <property type="gene ID" value="T459_20743"/>
</dbReference>
<organism evidence="2 3">
    <name type="scientific">Capsicum annuum</name>
    <name type="common">Capsicum pepper</name>
    <dbReference type="NCBI Taxonomy" id="4072"/>
    <lineage>
        <taxon>Eukaryota</taxon>
        <taxon>Viridiplantae</taxon>
        <taxon>Streptophyta</taxon>
        <taxon>Embryophyta</taxon>
        <taxon>Tracheophyta</taxon>
        <taxon>Spermatophyta</taxon>
        <taxon>Magnoliopsida</taxon>
        <taxon>eudicotyledons</taxon>
        <taxon>Gunneridae</taxon>
        <taxon>Pentapetalae</taxon>
        <taxon>asterids</taxon>
        <taxon>lamiids</taxon>
        <taxon>Solanales</taxon>
        <taxon>Solanaceae</taxon>
        <taxon>Solanoideae</taxon>
        <taxon>Capsiceae</taxon>
        <taxon>Capsicum</taxon>
    </lineage>
</organism>
<sequence>MLPAEEPVPGNGRKRLRTDEEEDGNANKLRNEEQEEEGEKEEPGGNQDRNRGRKRRHLLLDENDDDEEENRQNAGSEDNSNHQNSEQNESGNQESEGDEGEKNDDNQEENDDQDEEEEDEEERRRRAAEKGKHPMSETCTLESVVHEFDDIVQGEPSETPEGEQTPDYSDDDHRDLSILRAMWKFKCNSGSFPNPPSVQLINHIMNSIPNLKISRAEVRAKIKEFEDTFYEVRQMDGDNPEML</sequence>
<dbReference type="EMBL" id="AYRZ02000007">
    <property type="protein sequence ID" value="PHT77221.1"/>
    <property type="molecule type" value="Genomic_DNA"/>
</dbReference>
<evidence type="ECO:0000313" key="3">
    <source>
        <dbReference type="Proteomes" id="UP000222542"/>
    </source>
</evidence>